<proteinExistence type="predicted"/>
<dbReference type="AlphaFoldDB" id="A0A8C4QR39"/>
<name>A0A8C4QR39_EPTBU</name>
<organism evidence="2 3">
    <name type="scientific">Eptatretus burgeri</name>
    <name type="common">Inshore hagfish</name>
    <dbReference type="NCBI Taxonomy" id="7764"/>
    <lineage>
        <taxon>Eukaryota</taxon>
        <taxon>Metazoa</taxon>
        <taxon>Chordata</taxon>
        <taxon>Craniata</taxon>
        <taxon>Vertebrata</taxon>
        <taxon>Cyclostomata</taxon>
        <taxon>Myxini</taxon>
        <taxon>Myxiniformes</taxon>
        <taxon>Myxinidae</taxon>
        <taxon>Eptatretinae</taxon>
        <taxon>Eptatretus</taxon>
    </lineage>
</organism>
<accession>A0A8C4QR39</accession>
<reference evidence="2" key="2">
    <citation type="submission" date="2025-09" db="UniProtKB">
        <authorList>
            <consortium name="Ensembl"/>
        </authorList>
    </citation>
    <scope>IDENTIFICATION</scope>
</reference>
<protein>
    <submittedName>
        <fullName evidence="2">Uncharacterized protein</fullName>
    </submittedName>
</protein>
<dbReference type="Pfam" id="PF15365">
    <property type="entry name" value="PNRC"/>
    <property type="match status" value="1"/>
</dbReference>
<reference evidence="2" key="1">
    <citation type="submission" date="2025-08" db="UniProtKB">
        <authorList>
            <consortium name="Ensembl"/>
        </authorList>
    </citation>
    <scope>IDENTIFICATION</scope>
</reference>
<dbReference type="GO" id="GO:0016071">
    <property type="term" value="P:mRNA metabolic process"/>
    <property type="evidence" value="ECO:0007669"/>
    <property type="project" value="UniProtKB-ARBA"/>
</dbReference>
<dbReference type="InterPro" id="IPR028322">
    <property type="entry name" value="PNRC-like_rgn"/>
</dbReference>
<evidence type="ECO:0000256" key="1">
    <source>
        <dbReference type="SAM" id="MobiDB-lite"/>
    </source>
</evidence>
<keyword evidence="3" id="KW-1185">Reference proteome</keyword>
<evidence type="ECO:0000313" key="3">
    <source>
        <dbReference type="Proteomes" id="UP000694388"/>
    </source>
</evidence>
<sequence length="81" mass="8891">MKPRKMKGRSTSPERRAVLHQNDISTPHVGHDAPRLLLPSGAYAGARFSDSPSAHTLPPPPRHWVTDACSSSEKVSFFTVE</sequence>
<dbReference type="Ensembl" id="ENSEBUT00000019816.1">
    <property type="protein sequence ID" value="ENSEBUP00000019240.1"/>
    <property type="gene ID" value="ENSEBUG00000011972.1"/>
</dbReference>
<dbReference type="Proteomes" id="UP000694388">
    <property type="component" value="Unplaced"/>
</dbReference>
<feature type="region of interest" description="Disordered" evidence="1">
    <location>
        <begin position="1"/>
        <end position="33"/>
    </location>
</feature>
<evidence type="ECO:0000313" key="2">
    <source>
        <dbReference type="Ensembl" id="ENSEBUP00000019240.1"/>
    </source>
</evidence>